<dbReference type="InterPro" id="IPR036866">
    <property type="entry name" value="RibonucZ/Hydroxyglut_hydro"/>
</dbReference>
<dbReference type="SMART" id="SM00849">
    <property type="entry name" value="Lactamase_B"/>
    <property type="match status" value="1"/>
</dbReference>
<dbReference type="SUPFAM" id="SSF56281">
    <property type="entry name" value="Metallo-hydrolase/oxidoreductase"/>
    <property type="match status" value="1"/>
</dbReference>
<accession>D6AAK9</accession>
<feature type="domain" description="Metallo-beta-lactamase" evidence="1">
    <location>
        <begin position="43"/>
        <end position="229"/>
    </location>
</feature>
<organism evidence="2 3">
    <name type="scientific">Streptomyces viridosporus (strain ATCC 14672 / DSM 40746 / JCM 4963 / KCTC 9882 / NRRL B-12104 / FH 1290)</name>
    <name type="common">Streptomyces ghanaensis</name>
    <dbReference type="NCBI Taxonomy" id="566461"/>
    <lineage>
        <taxon>Bacteria</taxon>
        <taxon>Bacillati</taxon>
        <taxon>Actinomycetota</taxon>
        <taxon>Actinomycetes</taxon>
        <taxon>Kitasatosporales</taxon>
        <taxon>Streptomycetaceae</taxon>
        <taxon>Streptomyces</taxon>
    </lineage>
</organism>
<evidence type="ECO:0000259" key="1">
    <source>
        <dbReference type="SMART" id="SM00849"/>
    </source>
</evidence>
<proteinExistence type="predicted"/>
<dbReference type="CDD" id="cd07721">
    <property type="entry name" value="yflN-like_MBL-fold"/>
    <property type="match status" value="1"/>
</dbReference>
<dbReference type="Proteomes" id="UP000003824">
    <property type="component" value="Unassembled WGS sequence"/>
</dbReference>
<dbReference type="EMBL" id="DS999642">
    <property type="protein sequence ID" value="EFE72544.2"/>
    <property type="molecule type" value="Genomic_DNA"/>
</dbReference>
<evidence type="ECO:0000313" key="3">
    <source>
        <dbReference type="Proteomes" id="UP000003824"/>
    </source>
</evidence>
<evidence type="ECO:0000313" key="2">
    <source>
        <dbReference type="EMBL" id="EFE72544.2"/>
    </source>
</evidence>
<dbReference type="eggNOG" id="COG0491">
    <property type="taxonomic scope" value="Bacteria"/>
</dbReference>
<dbReference type="Gene3D" id="3.60.15.10">
    <property type="entry name" value="Ribonuclease Z/Hydroxyacylglutathione hydrolase-like"/>
    <property type="match status" value="1"/>
</dbReference>
<reference evidence="3" key="1">
    <citation type="submission" date="2008-12" db="EMBL/GenBank/DDBJ databases">
        <title>Annotation of Streptomyces ghanaensis ATCC 14672.</title>
        <authorList>
            <consortium name="The Broad Institute Genome Sequencing Platform"/>
            <consortium name="Broad Institute Microbial Sequencing Center"/>
            <person name="Fischbach M."/>
            <person name="Ward D."/>
            <person name="Young S."/>
            <person name="Kodira C.D."/>
            <person name="Zeng Q."/>
            <person name="Koehrsen M."/>
            <person name="Godfrey P."/>
            <person name="Alvarado L."/>
            <person name="Berlin A.M."/>
            <person name="Borenstein D."/>
            <person name="Chen Z."/>
            <person name="Engels R."/>
            <person name="Freedman E."/>
            <person name="Gellesch M."/>
            <person name="Goldberg J."/>
            <person name="Griggs A."/>
            <person name="Gujja S."/>
            <person name="Heiman D.I."/>
            <person name="Hepburn T.A."/>
            <person name="Howarth C."/>
            <person name="Jen D."/>
            <person name="Larson L."/>
            <person name="Lewis B."/>
            <person name="Mehta T."/>
            <person name="Park D."/>
            <person name="Pearson M."/>
            <person name="Roberts A."/>
            <person name="Saif S."/>
            <person name="Shea T.D."/>
            <person name="Shenoy N."/>
            <person name="Sisk P."/>
            <person name="Stolte C."/>
            <person name="Sykes S.N."/>
            <person name="Walk T."/>
            <person name="White J."/>
            <person name="Yandava C."/>
            <person name="Straight P."/>
            <person name="Clardy J."/>
            <person name="Hung D."/>
            <person name="Kolter R."/>
            <person name="Mekalanos J."/>
            <person name="Walker S."/>
            <person name="Walsh C.T."/>
            <person name="Wieland B.L.C."/>
            <person name="Ilzarbe M."/>
            <person name="Galagan J."/>
            <person name="Nusbaum C."/>
            <person name="Birren B."/>
        </authorList>
    </citation>
    <scope>NUCLEOTIDE SEQUENCE [LARGE SCALE GENOMIC DNA]</scope>
    <source>
        <strain evidence="3">ATCC 14672 / DSM 40746 / JCM 4963 / KCTC 9882 / NRRL B-12104 / FH 1290</strain>
    </source>
</reference>
<dbReference type="Pfam" id="PF00753">
    <property type="entry name" value="Lactamase_B"/>
    <property type="match status" value="1"/>
</dbReference>
<dbReference type="InterPro" id="IPR001279">
    <property type="entry name" value="Metallo-B-lactamas"/>
</dbReference>
<dbReference type="PANTHER" id="PTHR42951">
    <property type="entry name" value="METALLO-BETA-LACTAMASE DOMAIN-CONTAINING"/>
    <property type="match status" value="1"/>
</dbReference>
<sequence>MVVSRTPGEPSANDAMAARAAVQAGGMDVIEVLPRLRMLRFPVGAAYLWRDDDGLTLIDTGTADCAAKIEEALDGELRRIVLTHWHEDHTGSAAELAARHGAEVVAHRLEAPVIRGEAAGVPPVLEEFEVPIRATLPPLPPTPPCRVDREVEDGDVLEFGGGAVVVAVPGHTDGSIALHLPGPGVLFTGDAVANVGRTMLGVFNTDRARAVESLHRLAELEVDTAVFGHGDPISHGAAAALQGAAASAA</sequence>
<name>D6AAK9_STRV1</name>
<dbReference type="AlphaFoldDB" id="D6AAK9"/>
<protein>
    <recommendedName>
        <fullName evidence="1">Metallo-beta-lactamase domain-containing protein</fullName>
    </recommendedName>
</protein>
<dbReference type="InterPro" id="IPR050855">
    <property type="entry name" value="NDM-1-like"/>
</dbReference>
<gene>
    <name evidence="2" type="ORF">SSFG_07779</name>
</gene>